<dbReference type="PROSITE" id="PS00631">
    <property type="entry name" value="CYTOSOL_AP"/>
    <property type="match status" value="1"/>
</dbReference>
<protein>
    <submittedName>
        <fullName evidence="7">Leucyl aminopeptidase family protein</fullName>
    </submittedName>
</protein>
<dbReference type="OrthoDB" id="9809354at2"/>
<evidence type="ECO:0000256" key="3">
    <source>
        <dbReference type="ARBA" id="ARBA00022670"/>
    </source>
</evidence>
<keyword evidence="5" id="KW-0464">Manganese</keyword>
<feature type="domain" description="Cytosol aminopeptidase" evidence="6">
    <location>
        <begin position="341"/>
        <end position="348"/>
    </location>
</feature>
<proteinExistence type="inferred from homology"/>
<dbReference type="PRINTS" id="PR00481">
    <property type="entry name" value="LAMNOPPTDASE"/>
</dbReference>
<gene>
    <name evidence="7" type="ORF">EIK76_06225</name>
</gene>
<dbReference type="Gene3D" id="3.40.630.10">
    <property type="entry name" value="Zn peptidases"/>
    <property type="match status" value="1"/>
</dbReference>
<keyword evidence="4" id="KW-0378">Hydrolase</keyword>
<dbReference type="GO" id="GO:0006508">
    <property type="term" value="P:proteolysis"/>
    <property type="evidence" value="ECO:0007669"/>
    <property type="project" value="UniProtKB-KW"/>
</dbReference>
<organism evidence="7 8">
    <name type="scientific">Rheinheimera mesophila</name>
    <dbReference type="NCBI Taxonomy" id="1547515"/>
    <lineage>
        <taxon>Bacteria</taxon>
        <taxon>Pseudomonadati</taxon>
        <taxon>Pseudomonadota</taxon>
        <taxon>Gammaproteobacteria</taxon>
        <taxon>Chromatiales</taxon>
        <taxon>Chromatiaceae</taxon>
        <taxon>Rheinheimera</taxon>
    </lineage>
</organism>
<comment type="caution">
    <text evidence="7">The sequence shown here is derived from an EMBL/GenBank/DDBJ whole genome shotgun (WGS) entry which is preliminary data.</text>
</comment>
<evidence type="ECO:0000256" key="2">
    <source>
        <dbReference type="ARBA" id="ARBA00022438"/>
    </source>
</evidence>
<dbReference type="GO" id="GO:0030145">
    <property type="term" value="F:manganese ion binding"/>
    <property type="evidence" value="ECO:0007669"/>
    <property type="project" value="InterPro"/>
</dbReference>
<evidence type="ECO:0000313" key="8">
    <source>
        <dbReference type="Proteomes" id="UP000276260"/>
    </source>
</evidence>
<evidence type="ECO:0000259" key="6">
    <source>
        <dbReference type="PROSITE" id="PS00631"/>
    </source>
</evidence>
<dbReference type="PANTHER" id="PTHR11963">
    <property type="entry name" value="LEUCINE AMINOPEPTIDASE-RELATED"/>
    <property type="match status" value="1"/>
</dbReference>
<keyword evidence="2 7" id="KW-0031">Aminopeptidase</keyword>
<keyword evidence="8" id="KW-1185">Reference proteome</keyword>
<dbReference type="RefSeq" id="WP_046518316.1">
    <property type="nucleotide sequence ID" value="NZ_LAVS01000001.1"/>
</dbReference>
<dbReference type="PANTHER" id="PTHR11963:SF48">
    <property type="entry name" value="DIPEPTIDASE B, ISOFORM A"/>
    <property type="match status" value="1"/>
</dbReference>
<dbReference type="Pfam" id="PF00883">
    <property type="entry name" value="Peptidase_M17"/>
    <property type="match status" value="1"/>
</dbReference>
<evidence type="ECO:0000313" key="7">
    <source>
        <dbReference type="EMBL" id="RRJ23650.1"/>
    </source>
</evidence>
<name>A0A3P3QTE0_9GAMM</name>
<evidence type="ECO:0000256" key="4">
    <source>
        <dbReference type="ARBA" id="ARBA00022801"/>
    </source>
</evidence>
<dbReference type="InterPro" id="IPR000819">
    <property type="entry name" value="Peptidase_M17_C"/>
</dbReference>
<comment type="similarity">
    <text evidence="1">Belongs to the peptidase M17 family.</text>
</comment>
<dbReference type="Proteomes" id="UP000276260">
    <property type="component" value="Unassembled WGS sequence"/>
</dbReference>
<evidence type="ECO:0000256" key="5">
    <source>
        <dbReference type="ARBA" id="ARBA00023211"/>
    </source>
</evidence>
<keyword evidence="3" id="KW-0645">Protease</keyword>
<sequence>MSYPVAIAVSSVQAALNDSQWDALIIVASSFTAVPELQSEINAASAIDSRIGKETVLLLSAKAPGQRLILAATGPLDRDYDDVRSFYDAAKQGISQAKAAGAKAPALYVIAPDSDAYQYAAEVAYLGACQALWQPLEGREACGETMLEPVTHIGVIGVSEHQAGYMQAVEAGKRLARDLCGTEPERMAPRRFADYCVEAFAGTAVQVSVETNVDTLQKDYPLLMAVARSSLQVDRHKPAVIRLEYHGEGEIEQTLLFAGKGLVYDTGGADLKTGGAMAGMSRDKGGAAAVAGFIKTVALLKTKGIRIIAEIGAVRNSIGSDAFVPDEIITSHAGVRVRIGNTDAEGRLVLADLLSHLREDAKTAVNPKLFSIATLTGHAARAVGPYSALVENAAARRVGLSADLALVGDLWADPSEISRSRREDFSFIKGRSSADDLLSCNNAPSSVTPRGHQFPMAFLVAAAGLDQHALNTAQPIPYCHIDIAGSGVDGGDWQHSKPSAAPVAALAAYYCL</sequence>
<dbReference type="GO" id="GO:0070006">
    <property type="term" value="F:metalloaminopeptidase activity"/>
    <property type="evidence" value="ECO:0007669"/>
    <property type="project" value="InterPro"/>
</dbReference>
<evidence type="ECO:0000256" key="1">
    <source>
        <dbReference type="ARBA" id="ARBA00009528"/>
    </source>
</evidence>
<dbReference type="InterPro" id="IPR011356">
    <property type="entry name" value="Leucine_aapep/pepB"/>
</dbReference>
<dbReference type="EMBL" id="RRCF01000001">
    <property type="protein sequence ID" value="RRJ23650.1"/>
    <property type="molecule type" value="Genomic_DNA"/>
</dbReference>
<accession>A0A3P3QTE0</accession>
<dbReference type="CDD" id="cd00433">
    <property type="entry name" value="Peptidase_M17"/>
    <property type="match status" value="1"/>
</dbReference>
<dbReference type="AlphaFoldDB" id="A0A3P3QTE0"/>
<dbReference type="GO" id="GO:0005737">
    <property type="term" value="C:cytoplasm"/>
    <property type="evidence" value="ECO:0007669"/>
    <property type="project" value="InterPro"/>
</dbReference>
<dbReference type="SUPFAM" id="SSF53187">
    <property type="entry name" value="Zn-dependent exopeptidases"/>
    <property type="match status" value="1"/>
</dbReference>
<reference evidence="7 8" key="1">
    <citation type="submission" date="2018-11" db="EMBL/GenBank/DDBJ databases">
        <title>Draft genome analysis of Rheinheimera mesophila isolated from an industrial waste site.</title>
        <authorList>
            <person name="Yu Q."/>
            <person name="Qi Y."/>
            <person name="Zhang H."/>
            <person name="Lu Y."/>
            <person name="Pu J."/>
        </authorList>
    </citation>
    <scope>NUCLEOTIDE SEQUENCE [LARGE SCALE GENOMIC DNA]</scope>
    <source>
        <strain evidence="7 8">IITR13</strain>
    </source>
</reference>